<keyword evidence="2" id="KW-0732">Signal</keyword>
<accession>A0A1H4RPH1</accession>
<dbReference type="Proteomes" id="UP000198992">
    <property type="component" value="Unassembled WGS sequence"/>
</dbReference>
<proteinExistence type="predicted"/>
<evidence type="ECO:0000313" key="3">
    <source>
        <dbReference type="EMBL" id="SEC33746.1"/>
    </source>
</evidence>
<dbReference type="OrthoDB" id="8255691at2"/>
<feature type="region of interest" description="Disordered" evidence="1">
    <location>
        <begin position="23"/>
        <end position="66"/>
    </location>
</feature>
<feature type="compositionally biased region" description="Gly residues" evidence="1">
    <location>
        <begin position="28"/>
        <end position="47"/>
    </location>
</feature>
<feature type="chain" id="PRO_5011530460" evidence="2">
    <location>
        <begin position="21"/>
        <end position="81"/>
    </location>
</feature>
<evidence type="ECO:0000313" key="4">
    <source>
        <dbReference type="Proteomes" id="UP000198992"/>
    </source>
</evidence>
<dbReference type="AlphaFoldDB" id="A0A1H4RPH1"/>
<protein>
    <submittedName>
        <fullName evidence="3">Uncharacterized protein</fullName>
    </submittedName>
</protein>
<name>A0A1H4RPH1_9BRAD</name>
<sequence>MRTIASAGLLLTLLAAAMPAADARGGHGHGGGLHGMHAGGASRGGGFAADKRHADDPYTKAASEEEDRLLNSKLKSICRGC</sequence>
<dbReference type="EMBL" id="FNTH01000001">
    <property type="protein sequence ID" value="SEC33746.1"/>
    <property type="molecule type" value="Genomic_DNA"/>
</dbReference>
<gene>
    <name evidence="3" type="ORF">SAMN05444164_1592</name>
</gene>
<feature type="compositionally biased region" description="Basic and acidic residues" evidence="1">
    <location>
        <begin position="49"/>
        <end position="58"/>
    </location>
</feature>
<dbReference type="RefSeq" id="WP_092115020.1">
    <property type="nucleotide sequence ID" value="NZ_FNTH01000001.1"/>
</dbReference>
<evidence type="ECO:0000256" key="1">
    <source>
        <dbReference type="SAM" id="MobiDB-lite"/>
    </source>
</evidence>
<organism evidence="3 4">
    <name type="scientific">Bradyrhizobium erythrophlei</name>
    <dbReference type="NCBI Taxonomy" id="1437360"/>
    <lineage>
        <taxon>Bacteria</taxon>
        <taxon>Pseudomonadati</taxon>
        <taxon>Pseudomonadota</taxon>
        <taxon>Alphaproteobacteria</taxon>
        <taxon>Hyphomicrobiales</taxon>
        <taxon>Nitrobacteraceae</taxon>
        <taxon>Bradyrhizobium</taxon>
    </lineage>
</organism>
<evidence type="ECO:0000256" key="2">
    <source>
        <dbReference type="SAM" id="SignalP"/>
    </source>
</evidence>
<feature type="signal peptide" evidence="2">
    <location>
        <begin position="1"/>
        <end position="20"/>
    </location>
</feature>
<reference evidence="3 4" key="1">
    <citation type="submission" date="2016-10" db="EMBL/GenBank/DDBJ databases">
        <authorList>
            <person name="de Groot N.N."/>
        </authorList>
    </citation>
    <scope>NUCLEOTIDE SEQUENCE [LARGE SCALE GENOMIC DNA]</scope>
    <source>
        <strain evidence="3 4">MT12</strain>
    </source>
</reference>